<evidence type="ECO:0000313" key="2">
    <source>
        <dbReference type="Proteomes" id="UP000324927"/>
    </source>
</evidence>
<dbReference type="AlphaFoldDB" id="A0A5A9GH66"/>
<sequence length="214" mass="22851">MCGIGFGRPVLASNPFLSLIGMPTGEMYPSFLLTTKGIWLGLTPELAAKQLGSSVFGFQQLTYEGTETPVPHNSSQWTTPKGYFRVSNINPTDTTSYDILMDTGVDLAMVKSPLGNLDSEIKAGSIIAIEVPVEPSTVKVCYSFGITGSESVKLGQGADSFVFTTDAEPGVIPPKYLVPRGAGNFVNTGFHLLNSYQLYFDAQVGQVGYAAYPA</sequence>
<dbReference type="EMBL" id="VTTN01000013">
    <property type="protein sequence ID" value="KAA0593054.1"/>
    <property type="molecule type" value="Genomic_DNA"/>
</dbReference>
<dbReference type="Proteomes" id="UP000324927">
    <property type="component" value="Unassembled WGS sequence"/>
</dbReference>
<protein>
    <recommendedName>
        <fullName evidence="3">Peptidase A1 domain-containing protein</fullName>
    </recommendedName>
</protein>
<proteinExistence type="predicted"/>
<name>A0A5A9GH66_AZOLI</name>
<dbReference type="OrthoDB" id="7302553at2"/>
<organism evidence="1 2">
    <name type="scientific">Azospirillum lipoferum</name>
    <dbReference type="NCBI Taxonomy" id="193"/>
    <lineage>
        <taxon>Bacteria</taxon>
        <taxon>Pseudomonadati</taxon>
        <taxon>Pseudomonadota</taxon>
        <taxon>Alphaproteobacteria</taxon>
        <taxon>Rhodospirillales</taxon>
        <taxon>Azospirillaceae</taxon>
        <taxon>Azospirillum</taxon>
    </lineage>
</organism>
<gene>
    <name evidence="1" type="ORF">FZ942_25480</name>
</gene>
<keyword evidence="2" id="KW-1185">Reference proteome</keyword>
<evidence type="ECO:0008006" key="3">
    <source>
        <dbReference type="Google" id="ProtNLM"/>
    </source>
</evidence>
<comment type="caution">
    <text evidence="1">The sequence shown here is derived from an EMBL/GenBank/DDBJ whole genome shotgun (WGS) entry which is preliminary data.</text>
</comment>
<evidence type="ECO:0000313" key="1">
    <source>
        <dbReference type="EMBL" id="KAA0593054.1"/>
    </source>
</evidence>
<reference evidence="1 2" key="1">
    <citation type="submission" date="2019-08" db="EMBL/GenBank/DDBJ databases">
        <authorList>
            <person name="Grouzdev D."/>
            <person name="Tikhonova E."/>
            <person name="Kravchenko I."/>
        </authorList>
    </citation>
    <scope>NUCLEOTIDE SEQUENCE [LARGE SCALE GENOMIC DNA]</scope>
    <source>
        <strain evidence="1 2">59b</strain>
    </source>
</reference>
<accession>A0A5A9GH66</accession>